<dbReference type="Pfam" id="PF00067">
    <property type="entry name" value="p450"/>
    <property type="match status" value="1"/>
</dbReference>
<dbReference type="EMBL" id="MRDB01000030">
    <property type="protein sequence ID" value="RKL35774.1"/>
    <property type="molecule type" value="Genomic_DNA"/>
</dbReference>
<feature type="compositionally biased region" description="Polar residues" evidence="5">
    <location>
        <begin position="117"/>
        <end position="127"/>
    </location>
</feature>
<keyword evidence="1 4" id="KW-0349">Heme</keyword>
<evidence type="ECO:0000256" key="5">
    <source>
        <dbReference type="SAM" id="MobiDB-lite"/>
    </source>
</evidence>
<gene>
    <name evidence="7" type="ORF">BFJ72_g8474</name>
</gene>
<keyword evidence="6" id="KW-0732">Signal</keyword>
<evidence type="ECO:0000256" key="3">
    <source>
        <dbReference type="ARBA" id="ARBA00023004"/>
    </source>
</evidence>
<feature type="compositionally biased region" description="Low complexity" evidence="5">
    <location>
        <begin position="133"/>
        <end position="184"/>
    </location>
</feature>
<dbReference type="Gene3D" id="1.10.630.10">
    <property type="entry name" value="Cytochrome P450"/>
    <property type="match status" value="1"/>
</dbReference>
<comment type="cofactor">
    <cofactor evidence="4">
        <name>heme</name>
        <dbReference type="ChEBI" id="CHEBI:30413"/>
    </cofactor>
</comment>
<protein>
    <recommendedName>
        <fullName evidence="9">Cytochrome P450</fullName>
    </recommendedName>
</protein>
<evidence type="ECO:0008006" key="9">
    <source>
        <dbReference type="Google" id="ProtNLM"/>
    </source>
</evidence>
<dbReference type="Proteomes" id="UP000283569">
    <property type="component" value="Unassembled WGS sequence"/>
</dbReference>
<dbReference type="GO" id="GO:0004497">
    <property type="term" value="F:monooxygenase activity"/>
    <property type="evidence" value="ECO:0007669"/>
    <property type="project" value="InterPro"/>
</dbReference>
<dbReference type="SUPFAM" id="SSF48264">
    <property type="entry name" value="Cytochrome P450"/>
    <property type="match status" value="1"/>
</dbReference>
<dbReference type="InterPro" id="IPR002401">
    <property type="entry name" value="Cyt_P450_E_grp-I"/>
</dbReference>
<dbReference type="PANTHER" id="PTHR24305:SF227">
    <property type="entry name" value="P450, PUTATIVE (EUROFUNG)-RELATED"/>
    <property type="match status" value="1"/>
</dbReference>
<dbReference type="AlphaFoldDB" id="A0A420T2W3"/>
<dbReference type="PRINTS" id="PR00463">
    <property type="entry name" value="EP450I"/>
</dbReference>
<dbReference type="InterPro" id="IPR050121">
    <property type="entry name" value="Cytochrome_P450_monoxygenase"/>
</dbReference>
<evidence type="ECO:0000313" key="7">
    <source>
        <dbReference type="EMBL" id="RKL35774.1"/>
    </source>
</evidence>
<organism evidence="7 8">
    <name type="scientific">Gibberella intermedia</name>
    <name type="common">Bulb rot disease fungus</name>
    <name type="synonym">Fusarium proliferatum</name>
    <dbReference type="NCBI Taxonomy" id="948311"/>
    <lineage>
        <taxon>Eukaryota</taxon>
        <taxon>Fungi</taxon>
        <taxon>Dikarya</taxon>
        <taxon>Ascomycota</taxon>
        <taxon>Pezizomycotina</taxon>
        <taxon>Sordariomycetes</taxon>
        <taxon>Hypocreomycetidae</taxon>
        <taxon>Hypocreales</taxon>
        <taxon>Nectriaceae</taxon>
        <taxon>Fusarium</taxon>
        <taxon>Fusarium fujikuroi species complex</taxon>
    </lineage>
</organism>
<dbReference type="CDD" id="cd11069">
    <property type="entry name" value="CYP_FUM15-like"/>
    <property type="match status" value="1"/>
</dbReference>
<evidence type="ECO:0000256" key="4">
    <source>
        <dbReference type="PIRSR" id="PIRSR602401-1"/>
    </source>
</evidence>
<evidence type="ECO:0000256" key="2">
    <source>
        <dbReference type="ARBA" id="ARBA00022723"/>
    </source>
</evidence>
<name>A0A420T2W3_GIBIN</name>
<evidence type="ECO:0000256" key="1">
    <source>
        <dbReference type="ARBA" id="ARBA00022617"/>
    </source>
</evidence>
<sequence>MRSHLFALPLLSGLASISAAANTESGYLATVTLAPTASGAEAFDLEEKRAECFQACYKTYGNYKSCTREGVVQCWCNDSVDWVEREEDCVWDICGPSAYNLYGDVLSRVCETVTASASQATETGSTSPDEKVTSTSAETTSRSTAEITSKSEASQAQTTETSTSGSVPTTATSETSVATTSAEPNSAWKMGSSLGVSAILAIGAVYLAGMADNHWLWGHGMKLYREPYCSPVREWNETVLNNGFLRYLGFFNAERIVLTSPDALHEVLVTQNYSFPKPASLRETAGRFLGIGLILSEGDAHKLQRRSMNPAFAPKNIKALYPLFWDKTREMVERITADRLESVEVVEWASRITLDLIGVAGLGRDFGAIKNAKSEMAKTYDIVFQPSAQARILHLIESLVPAWVLTALPIKLNSDMSQAARSIRETCRDTISSKQKKLKENKLDDMDIISAAIRTGTFTEDGLIDQAMTLLAAAFTWGVYLLAKHPEVQDRLRHEIRQRLPPLTQAKETPISSVDIDSIPYLQAVCSEILRFYAPVPQTLREAAHDTSILDQFIPKGTRIVIAPWATNRCTKLWGSDARLFKPDRWLGESAHGGAESKYGFLPFLQGPRACIGQGFARAELACLMAGWVGSFEFELKDRRLMDERVVDVKGGLTARPAGGLHVKVKRLEEW</sequence>
<dbReference type="PRINTS" id="PR00385">
    <property type="entry name" value="P450"/>
</dbReference>
<dbReference type="GO" id="GO:0020037">
    <property type="term" value="F:heme binding"/>
    <property type="evidence" value="ECO:0007669"/>
    <property type="project" value="InterPro"/>
</dbReference>
<feature type="chain" id="PRO_5019151975" description="Cytochrome P450" evidence="6">
    <location>
        <begin position="21"/>
        <end position="671"/>
    </location>
</feature>
<evidence type="ECO:0000313" key="8">
    <source>
        <dbReference type="Proteomes" id="UP000283569"/>
    </source>
</evidence>
<feature type="region of interest" description="Disordered" evidence="5">
    <location>
        <begin position="117"/>
        <end position="184"/>
    </location>
</feature>
<proteinExistence type="predicted"/>
<feature type="binding site" description="axial binding residue" evidence="4">
    <location>
        <position position="611"/>
    </location>
    <ligand>
        <name>heme</name>
        <dbReference type="ChEBI" id="CHEBI:30413"/>
    </ligand>
    <ligandPart>
        <name>Fe</name>
        <dbReference type="ChEBI" id="CHEBI:18248"/>
    </ligandPart>
</feature>
<comment type="caution">
    <text evidence="7">The sequence shown here is derived from an EMBL/GenBank/DDBJ whole genome shotgun (WGS) entry which is preliminary data.</text>
</comment>
<feature type="signal peptide" evidence="6">
    <location>
        <begin position="1"/>
        <end position="20"/>
    </location>
</feature>
<dbReference type="InterPro" id="IPR001128">
    <property type="entry name" value="Cyt_P450"/>
</dbReference>
<keyword evidence="3 4" id="KW-0408">Iron</keyword>
<evidence type="ECO:0000256" key="6">
    <source>
        <dbReference type="SAM" id="SignalP"/>
    </source>
</evidence>
<dbReference type="PANTHER" id="PTHR24305">
    <property type="entry name" value="CYTOCHROME P450"/>
    <property type="match status" value="1"/>
</dbReference>
<dbReference type="GO" id="GO:0005506">
    <property type="term" value="F:iron ion binding"/>
    <property type="evidence" value="ECO:0007669"/>
    <property type="project" value="InterPro"/>
</dbReference>
<dbReference type="GO" id="GO:0016705">
    <property type="term" value="F:oxidoreductase activity, acting on paired donors, with incorporation or reduction of molecular oxygen"/>
    <property type="evidence" value="ECO:0007669"/>
    <property type="project" value="InterPro"/>
</dbReference>
<dbReference type="InterPro" id="IPR036396">
    <property type="entry name" value="Cyt_P450_sf"/>
</dbReference>
<reference evidence="7 8" key="1">
    <citation type="journal article" date="2018" name="Sci. Rep.">
        <title>Characterisation of pathogen-specific regions and novel effector candidates in Fusarium oxysporum f. sp. cepae.</title>
        <authorList>
            <person name="Armitage A.D."/>
            <person name="Taylor A."/>
            <person name="Sobczyk M.K."/>
            <person name="Baxter L."/>
            <person name="Greenfield B.P."/>
            <person name="Bates H.J."/>
            <person name="Wilson F."/>
            <person name="Jackson A.C."/>
            <person name="Ott S."/>
            <person name="Harrison R.J."/>
            <person name="Clarkson J.P."/>
        </authorList>
    </citation>
    <scope>NUCLEOTIDE SEQUENCE [LARGE SCALE GENOMIC DNA]</scope>
    <source>
        <strain evidence="7 8">Fp_A8</strain>
    </source>
</reference>
<accession>A0A420T2W3</accession>
<keyword evidence="2 4" id="KW-0479">Metal-binding</keyword>